<dbReference type="EMBL" id="CP147247">
    <property type="protein sequence ID" value="WYJ88370.1"/>
    <property type="molecule type" value="Genomic_DNA"/>
</dbReference>
<accession>A0A242KAX5</accession>
<dbReference type="Pfam" id="PF20938">
    <property type="entry name" value="DUF2264_C"/>
    <property type="match status" value="1"/>
</dbReference>
<reference evidence="3" key="1">
    <citation type="submission" date="2017-05" db="EMBL/GenBank/DDBJ databases">
        <title>The Genome Sequence of Enterococcus sp. 9E7_DIV0242.</title>
        <authorList>
            <consortium name="The Broad Institute Genomics Platform"/>
            <consortium name="The Broad Institute Genomic Center for Infectious Diseases"/>
            <person name="Earl A."/>
            <person name="Manson A."/>
            <person name="Schwartman J."/>
            <person name="Gilmore M."/>
            <person name="Abouelleil A."/>
            <person name="Cao P."/>
            <person name="Chapman S."/>
            <person name="Cusick C."/>
            <person name="Shea T."/>
            <person name="Young S."/>
            <person name="Neafsey D."/>
            <person name="Nusbaum C."/>
            <person name="Birren B."/>
        </authorList>
    </citation>
    <scope>NUCLEOTIDE SEQUENCE [LARGE SCALE GENOMIC DNA]</scope>
    <source>
        <strain evidence="3">9E7_DIV0242</strain>
    </source>
</reference>
<evidence type="ECO:0008006" key="6">
    <source>
        <dbReference type="Google" id="ProtNLM"/>
    </source>
</evidence>
<dbReference type="InterPro" id="IPR049349">
    <property type="entry name" value="DUF2264_N"/>
</dbReference>
<evidence type="ECO:0000259" key="2">
    <source>
        <dbReference type="Pfam" id="PF20938"/>
    </source>
</evidence>
<organism evidence="3">
    <name type="scientific">Candidatus Enterococcus clewellii</name>
    <dbReference type="NCBI Taxonomy" id="1834193"/>
    <lineage>
        <taxon>Bacteria</taxon>
        <taxon>Bacillati</taxon>
        <taxon>Bacillota</taxon>
        <taxon>Bacilli</taxon>
        <taxon>Lactobacillales</taxon>
        <taxon>Enterococcaceae</taxon>
        <taxon>Enterococcus</taxon>
    </lineage>
</organism>
<feature type="domain" description="DUF2264" evidence="2">
    <location>
        <begin position="395"/>
        <end position="567"/>
    </location>
</feature>
<gene>
    <name evidence="4" type="ORF">A5888_000089</name>
    <name evidence="3" type="ORF">A5888_000138</name>
</gene>
<name>A0A242KAX5_9ENTE</name>
<evidence type="ECO:0000259" key="1">
    <source>
        <dbReference type="Pfam" id="PF10022"/>
    </source>
</evidence>
<dbReference type="PANTHER" id="PTHR35339:SF4">
    <property type="entry name" value="LINALOOL DEHYDRATASE_ISOMERASE DOMAIN-CONTAINING PROTEIN"/>
    <property type="match status" value="1"/>
</dbReference>
<dbReference type="Proteomes" id="UP000195141">
    <property type="component" value="Chromosome"/>
</dbReference>
<dbReference type="PIRSF" id="PIRSF014753">
    <property type="entry name" value="UCP014753"/>
    <property type="match status" value="1"/>
</dbReference>
<keyword evidence="5" id="KW-1185">Reference proteome</keyword>
<reference evidence="4" key="3">
    <citation type="submission" date="2024-03" db="EMBL/GenBank/DDBJ databases">
        <title>The Genome Sequence of Enterococcus sp. DIV0242b.</title>
        <authorList>
            <consortium name="The Broad Institute Genomics Platform"/>
            <consortium name="The Broad Institute Microbial Omics Core"/>
            <consortium name="The Broad Institute Genomic Center for Infectious Diseases"/>
            <person name="Earl A."/>
            <person name="Manson A."/>
            <person name="Gilmore M."/>
            <person name="Schwartman J."/>
            <person name="Shea T."/>
            <person name="Abouelleil A."/>
            <person name="Cao P."/>
            <person name="Chapman S."/>
            <person name="Cusick C."/>
            <person name="Young S."/>
            <person name="Neafsey D."/>
            <person name="Nusbaum C."/>
            <person name="Birren B."/>
        </authorList>
    </citation>
    <scope>NUCLEOTIDE SEQUENCE</scope>
    <source>
        <strain evidence="4">9E7_DIV0242</strain>
    </source>
</reference>
<dbReference type="PANTHER" id="PTHR35339">
    <property type="entry name" value="LINALOOL DEHYDRATASE_ISOMERASE DOMAIN-CONTAINING PROTEIN"/>
    <property type="match status" value="1"/>
</dbReference>
<evidence type="ECO:0000313" key="4">
    <source>
        <dbReference type="EMBL" id="WYJ88370.1"/>
    </source>
</evidence>
<dbReference type="InterPro" id="IPR016624">
    <property type="entry name" value="UCP014753"/>
</dbReference>
<dbReference type="EMBL" id="NGMM01000001">
    <property type="protein sequence ID" value="OTP18324.1"/>
    <property type="molecule type" value="Genomic_DNA"/>
</dbReference>
<evidence type="ECO:0000313" key="5">
    <source>
        <dbReference type="Proteomes" id="UP000195141"/>
    </source>
</evidence>
<dbReference type="AlphaFoldDB" id="A0A242KAX5"/>
<protein>
    <recommendedName>
        <fullName evidence="6">DUF2264 domain-containing protein</fullName>
    </recommendedName>
</protein>
<dbReference type="InterPro" id="IPR049237">
    <property type="entry name" value="DUF2264_C"/>
</dbReference>
<dbReference type="Pfam" id="PF10022">
    <property type="entry name" value="DUF2264"/>
    <property type="match status" value="1"/>
</dbReference>
<dbReference type="RefSeq" id="WP_086347325.1">
    <property type="nucleotide sequence ID" value="NZ_CP147247.1"/>
</dbReference>
<dbReference type="OrthoDB" id="9813465at2"/>
<reference evidence="4" key="2">
    <citation type="submission" date="2017-05" db="EMBL/GenBank/DDBJ databases">
        <authorList>
            <consortium name="The Broad Institute Genomics Platform"/>
            <consortium name="The Broad Institute Genomic Center for Infectious Diseases"/>
            <person name="Earl A."/>
            <person name="Manson A."/>
            <person name="Schwartman J."/>
            <person name="Gilmore M."/>
            <person name="Abouelleil A."/>
            <person name="Cao P."/>
            <person name="Chapman S."/>
            <person name="Cusick C."/>
            <person name="Shea T."/>
            <person name="Young S."/>
            <person name="Neafsey D."/>
            <person name="Nusbaum C."/>
            <person name="Birren B."/>
        </authorList>
    </citation>
    <scope>NUCLEOTIDE SEQUENCE</scope>
    <source>
        <strain evidence="4">9E7_DIV0242</strain>
    </source>
</reference>
<feature type="domain" description="DUF2264" evidence="1">
    <location>
        <begin position="11"/>
        <end position="350"/>
    </location>
</feature>
<evidence type="ECO:0000313" key="3">
    <source>
        <dbReference type="EMBL" id="OTP18324.1"/>
    </source>
</evidence>
<sequence>MKSVSYPVMKTKEEFSGAFQKIVQPAINAVDSKHPGLLNIGSAGAIYSKKTREAEGFLRLLWGYGPFYSQRPVDDTFKQLMKGICEGVDPISPDYWGKIGHVDQLMVEMAPLAVFLIMNKEKVEATVSEKEYQQIADWMNQINAFDTAQNNWLFFRILVNVCLHKNYERDTFAQIEKDFAKIETFYLGNGWYYDGVKVQIDYYISFAIHYYSLLYAVLFAEEDPQRSKQLKERAAAFAETFQHWFDEEGRGIPFGRSLTYRFAQSSFWSAMLFAKVEGFDSKKSKLLLSKNLAFWLSQDIFSSDGLLRVGYCYDDLVMSEEYNAPGSPYWALKAFLVLALPEDDPVWSMEAIDSESTESVEHTLIKEARMLLRKSSDGKEVQAFPVGQFVELHTHGEAKYGKFVYSTLFGFNVSKGLVGYEKGGFDNVLAISERDNFYRVRTTFESYRTTDTHVAVSWKPWADVTIQSCIIPFEQWHFRIHKINSERELNVRDGGFSVPYDGVETIQVQQTEKDCFLDSVIGVSGVVDLTGQGQTGISARLANINVLYNNVMFPYLNQDISKGETMICTAFLGDGQQKTSEIQDLPEALISGNNVVLTIGKEKKVIELPFTR</sequence>
<proteinExistence type="predicted"/>